<gene>
    <name evidence="1" type="ORF">EW146_g6254</name>
</gene>
<evidence type="ECO:0000313" key="1">
    <source>
        <dbReference type="EMBL" id="THH14043.1"/>
    </source>
</evidence>
<evidence type="ECO:0000313" key="2">
    <source>
        <dbReference type="Proteomes" id="UP000310158"/>
    </source>
</evidence>
<dbReference type="PANTHER" id="PTHR46579:SF1">
    <property type="entry name" value="F5_8 TYPE C DOMAIN-CONTAINING PROTEIN"/>
    <property type="match status" value="1"/>
</dbReference>
<dbReference type="PANTHER" id="PTHR46579">
    <property type="entry name" value="F5/8 TYPE C DOMAIN-CONTAINING PROTEIN-RELATED"/>
    <property type="match status" value="1"/>
</dbReference>
<evidence type="ECO:0008006" key="3">
    <source>
        <dbReference type="Google" id="ProtNLM"/>
    </source>
</evidence>
<organism evidence="1 2">
    <name type="scientific">Bondarzewia mesenterica</name>
    <dbReference type="NCBI Taxonomy" id="1095465"/>
    <lineage>
        <taxon>Eukaryota</taxon>
        <taxon>Fungi</taxon>
        <taxon>Dikarya</taxon>
        <taxon>Basidiomycota</taxon>
        <taxon>Agaricomycotina</taxon>
        <taxon>Agaricomycetes</taxon>
        <taxon>Russulales</taxon>
        <taxon>Bondarzewiaceae</taxon>
        <taxon>Bondarzewia</taxon>
    </lineage>
</organism>
<keyword evidence="2" id="KW-1185">Reference proteome</keyword>
<dbReference type="InterPro" id="IPR004242">
    <property type="entry name" value="Transposase_21"/>
</dbReference>
<dbReference type="Pfam" id="PF02992">
    <property type="entry name" value="Transposase_21"/>
    <property type="match status" value="1"/>
</dbReference>
<protein>
    <recommendedName>
        <fullName evidence="3">Transposase family Tnp2 protein</fullName>
    </recommendedName>
</protein>
<name>A0A4V3XEK5_9AGAM</name>
<comment type="caution">
    <text evidence="1">The sequence shown here is derived from an EMBL/GenBank/DDBJ whole genome shotgun (WGS) entry which is preliminary data.</text>
</comment>
<proteinExistence type="predicted"/>
<accession>A0A4V3XEK5</accession>
<dbReference type="AlphaFoldDB" id="A0A4V3XEK5"/>
<dbReference type="Proteomes" id="UP000310158">
    <property type="component" value="Unassembled WGS sequence"/>
</dbReference>
<dbReference type="EMBL" id="SGPL01000307">
    <property type="protein sequence ID" value="THH14043.1"/>
    <property type="molecule type" value="Genomic_DNA"/>
</dbReference>
<reference evidence="1 2" key="1">
    <citation type="submission" date="2019-02" db="EMBL/GenBank/DDBJ databases">
        <title>Genome sequencing of the rare red list fungi Bondarzewia mesenterica.</title>
        <authorList>
            <person name="Buettner E."/>
            <person name="Kellner H."/>
        </authorList>
    </citation>
    <scope>NUCLEOTIDE SEQUENCE [LARGE SCALE GENOMIC DNA]</scope>
    <source>
        <strain evidence="1 2">DSM 108281</strain>
    </source>
</reference>
<sequence>MEAADDLSNTDNAILHQYSLKLRSHMMDEVYRALLSAFPDSIVPIVPSLESARSRIACLAGFKPQIYDCCINLCCYYIGPHASLDTCLYCKAPRYDAKKCTHKCFTYLPLIPRLQAFAASQSMATSMRYRAYEHEPSPGQVSDVFDSKHYRQLCRSRVVVDGKELPHNHFSDARDIALGLSTNGFAPFHRRKTTCWPLILFNYNLPPEIQFHIEHILSLGIIPGPKKPHDFDSFLWPFIEEMIQLAIRGHNGRSPCRICKIVGLRISNSRATMHYIPLDRSNHPDVHNDSNAVRIYDALNLPLCTHQEILQMAHEVQSAPTITAMADLVKRYGIKGVSILLHLSSISFSKSFPYDFMHLIWENTIKNLILLWTASFKNLDEGVGSYHLENSVWEAISAATALSGSIISSCFGRRVSDIAKDRTSMTADTWSFWSLYIEPVLLCRKFHNVKYYNHFIALVKLLHTCLQFTITSVEISVLHEGFAKWVQRFEELYYQKELQCIATCPVTIHALLHIVDSIEACGLVWAYWAFPMERYCGLIRPAIKSRKHLFASLDRYIVEHAQIVQIHLVYNLDDSIVSLSSR</sequence>
<dbReference type="OrthoDB" id="2404451at2759"/>